<proteinExistence type="predicted"/>
<gene>
    <name evidence="7" type="ORF">HX902_22675</name>
</gene>
<sequence>MASITKRAGKWTVTARVPENFRGPCKSRSISNTFKSKRAAQTWIDATESAMRLGNWTDPRLENVASEPKSPATIAYLDQPFKKALGEYRDKVTPEKKGEPQEIAMLNMLARQPFAIKTLRELSVDDFVSYRDARRKKGRAASTIRNNLNTVAAVYEWLIHEKSVPVSNPIASLRKRRRGIPQPGAGRERRLRAGEEDRIWASLHGDTWQSREWQALFPVLLDTGMRAGEVRCIRAGWVRREHGFIVIPEENVKGKEHRYVALSDRAYDLLLKQAEGKRDSAPIFTMTKNSAEHEWQKVRLAAECPDLRIHDLRHEALSRMAANGADLRTLMRQSGHKTVAVLMRYLNPTKEEQRARLFGASTAEAIAA</sequence>
<evidence type="ECO:0000313" key="7">
    <source>
        <dbReference type="EMBL" id="MBA5804439.1"/>
    </source>
</evidence>
<dbReference type="InterPro" id="IPR002104">
    <property type="entry name" value="Integrase_catalytic"/>
</dbReference>
<keyword evidence="1" id="KW-0229">DNA integration</keyword>
<dbReference type="Gene3D" id="1.10.150.130">
    <property type="match status" value="1"/>
</dbReference>
<dbReference type="EMBL" id="JACGBJ010000013">
    <property type="protein sequence ID" value="MBA5804439.1"/>
    <property type="molecule type" value="Genomic_DNA"/>
</dbReference>
<dbReference type="Proteomes" id="UP000539787">
    <property type="component" value="Unassembled WGS sequence"/>
</dbReference>
<evidence type="ECO:0000256" key="1">
    <source>
        <dbReference type="ARBA" id="ARBA00022908"/>
    </source>
</evidence>
<dbReference type="InterPro" id="IPR013762">
    <property type="entry name" value="Integrase-like_cat_sf"/>
</dbReference>
<dbReference type="SUPFAM" id="SSF56349">
    <property type="entry name" value="DNA breaking-rejoining enzymes"/>
    <property type="match status" value="1"/>
</dbReference>
<keyword evidence="2 4" id="KW-0238">DNA-binding</keyword>
<dbReference type="InterPro" id="IPR010998">
    <property type="entry name" value="Integrase_recombinase_N"/>
</dbReference>
<organism evidence="7 8">
    <name type="scientific">Rhizobium changzhiense</name>
    <dbReference type="NCBI Taxonomy" id="2692317"/>
    <lineage>
        <taxon>Bacteria</taxon>
        <taxon>Pseudomonadati</taxon>
        <taxon>Pseudomonadota</taxon>
        <taxon>Alphaproteobacteria</taxon>
        <taxon>Hyphomicrobiales</taxon>
        <taxon>Rhizobiaceae</taxon>
        <taxon>Rhizobium/Agrobacterium group</taxon>
        <taxon>Rhizobium</taxon>
    </lineage>
</organism>
<dbReference type="PANTHER" id="PTHR30349">
    <property type="entry name" value="PHAGE INTEGRASE-RELATED"/>
    <property type="match status" value="1"/>
</dbReference>
<feature type="domain" description="Core-binding (CB)" evidence="6">
    <location>
        <begin position="79"/>
        <end position="159"/>
    </location>
</feature>
<feature type="domain" description="Tyr recombinase" evidence="5">
    <location>
        <begin position="186"/>
        <end position="358"/>
    </location>
</feature>
<evidence type="ECO:0000256" key="2">
    <source>
        <dbReference type="ARBA" id="ARBA00023125"/>
    </source>
</evidence>
<dbReference type="PROSITE" id="PS51900">
    <property type="entry name" value="CB"/>
    <property type="match status" value="1"/>
</dbReference>
<dbReference type="PROSITE" id="PS51898">
    <property type="entry name" value="TYR_RECOMBINASE"/>
    <property type="match status" value="1"/>
</dbReference>
<evidence type="ECO:0000256" key="3">
    <source>
        <dbReference type="ARBA" id="ARBA00023172"/>
    </source>
</evidence>
<name>A0ABR6AD74_9HYPH</name>
<evidence type="ECO:0000259" key="6">
    <source>
        <dbReference type="PROSITE" id="PS51900"/>
    </source>
</evidence>
<keyword evidence="3" id="KW-0233">DNA recombination</keyword>
<comment type="caution">
    <text evidence="7">The sequence shown here is derived from an EMBL/GenBank/DDBJ whole genome shotgun (WGS) entry which is preliminary data.</text>
</comment>
<dbReference type="PANTHER" id="PTHR30349:SF94">
    <property type="entry name" value="INTEGRASE_RECOMBINASE HI_1414-RELATED"/>
    <property type="match status" value="1"/>
</dbReference>
<dbReference type="CDD" id="cd00796">
    <property type="entry name" value="INT_Rci_Hp1_C"/>
    <property type="match status" value="1"/>
</dbReference>
<dbReference type="InterPro" id="IPR050090">
    <property type="entry name" value="Tyrosine_recombinase_XerCD"/>
</dbReference>
<dbReference type="InterPro" id="IPR011010">
    <property type="entry name" value="DNA_brk_join_enz"/>
</dbReference>
<evidence type="ECO:0000313" key="8">
    <source>
        <dbReference type="Proteomes" id="UP000539787"/>
    </source>
</evidence>
<accession>A0ABR6AD74</accession>
<protein>
    <submittedName>
        <fullName evidence="7">Site-specific integrase</fullName>
    </submittedName>
</protein>
<evidence type="ECO:0000259" key="5">
    <source>
        <dbReference type="PROSITE" id="PS51898"/>
    </source>
</evidence>
<keyword evidence="8" id="KW-1185">Reference proteome</keyword>
<reference evidence="7 8" key="1">
    <citation type="submission" date="2020-07" db="EMBL/GenBank/DDBJ databases">
        <authorList>
            <person name="Sun Q."/>
        </authorList>
    </citation>
    <scope>NUCLEOTIDE SEQUENCE [LARGE SCALE GENOMIC DNA]</scope>
    <source>
        <strain evidence="7 8">WYCCWR 11317</strain>
    </source>
</reference>
<evidence type="ECO:0000256" key="4">
    <source>
        <dbReference type="PROSITE-ProRule" id="PRU01248"/>
    </source>
</evidence>
<dbReference type="Gene3D" id="1.10.443.10">
    <property type="entry name" value="Intergrase catalytic core"/>
    <property type="match status" value="1"/>
</dbReference>
<dbReference type="Pfam" id="PF00589">
    <property type="entry name" value="Phage_integrase"/>
    <property type="match status" value="1"/>
</dbReference>
<dbReference type="InterPro" id="IPR044068">
    <property type="entry name" value="CB"/>
</dbReference>